<dbReference type="InterPro" id="IPR025669">
    <property type="entry name" value="AAA_dom"/>
</dbReference>
<sequence length="299" mass="33787">MITICYLNNKGGVGKTATVSTIGHMMNQVYGKKVLMIDLDPQGNLSTGYSEIDWADIFLSILNGKEVDTEKSVEDILMHPEMDIHEAIKHTQYEGLDVIPSHLTLSTVEESLKADITMPQQFKLKGQLEKVKDEYDYCLIDCSPSISILNINGLVAADEVYIPLRCDGNSCIGMAITMNLIRTVQTYNPALQLMGCFLTQYDGRKNVARTVYELLKKILTDDIILPFRIGTTKYLEENTFEQKPLLAVDSGKNKCSATLSYLKLTEYMIAPNKKEYLKKYDAELKEIENLRLEEEQNMA</sequence>
<dbReference type="Pfam" id="PF13614">
    <property type="entry name" value="AAA_31"/>
    <property type="match status" value="1"/>
</dbReference>
<dbReference type="InterPro" id="IPR027417">
    <property type="entry name" value="P-loop_NTPase"/>
</dbReference>
<feature type="domain" description="AAA" evidence="1">
    <location>
        <begin position="3"/>
        <end position="192"/>
    </location>
</feature>
<evidence type="ECO:0000313" key="3">
    <source>
        <dbReference type="Proteomes" id="UP000283492"/>
    </source>
</evidence>
<dbReference type="Gene3D" id="3.40.50.300">
    <property type="entry name" value="P-loop containing nucleotide triphosphate hydrolases"/>
    <property type="match status" value="1"/>
</dbReference>
<dbReference type="InterPro" id="IPR050678">
    <property type="entry name" value="DNA_Partitioning_ATPase"/>
</dbReference>
<dbReference type="PANTHER" id="PTHR13696">
    <property type="entry name" value="P-LOOP CONTAINING NUCLEOSIDE TRIPHOSPHATE HYDROLASE"/>
    <property type="match status" value="1"/>
</dbReference>
<dbReference type="EMBL" id="QSFX01000008">
    <property type="protein sequence ID" value="RHA89901.1"/>
    <property type="molecule type" value="Genomic_DNA"/>
</dbReference>
<accession>A0A3R6DNF3</accession>
<gene>
    <name evidence="2" type="ORF">DW914_06680</name>
</gene>
<evidence type="ECO:0000313" key="2">
    <source>
        <dbReference type="EMBL" id="RHA89901.1"/>
    </source>
</evidence>
<protein>
    <submittedName>
        <fullName evidence="2">P-loop NTPase</fullName>
    </submittedName>
</protein>
<dbReference type="AlphaFoldDB" id="A0A3R6DNF3"/>
<name>A0A3R6DNF3_9FIRM</name>
<evidence type="ECO:0000259" key="1">
    <source>
        <dbReference type="Pfam" id="PF13614"/>
    </source>
</evidence>
<dbReference type="RefSeq" id="WP_118580785.1">
    <property type="nucleotide sequence ID" value="NZ_CABJFX010000008.1"/>
</dbReference>
<dbReference type="SUPFAM" id="SSF52540">
    <property type="entry name" value="P-loop containing nucleoside triphosphate hydrolases"/>
    <property type="match status" value="1"/>
</dbReference>
<comment type="caution">
    <text evidence="2">The sequence shown here is derived from an EMBL/GenBank/DDBJ whole genome shotgun (WGS) entry which is preliminary data.</text>
</comment>
<dbReference type="CDD" id="cd02042">
    <property type="entry name" value="ParAB_family"/>
    <property type="match status" value="1"/>
</dbReference>
<organism evidence="2 3">
    <name type="scientific">Roseburia inulinivorans</name>
    <dbReference type="NCBI Taxonomy" id="360807"/>
    <lineage>
        <taxon>Bacteria</taxon>
        <taxon>Bacillati</taxon>
        <taxon>Bacillota</taxon>
        <taxon>Clostridia</taxon>
        <taxon>Lachnospirales</taxon>
        <taxon>Lachnospiraceae</taxon>
        <taxon>Roseburia</taxon>
    </lineage>
</organism>
<proteinExistence type="predicted"/>
<reference evidence="2 3" key="1">
    <citation type="submission" date="2018-08" db="EMBL/GenBank/DDBJ databases">
        <title>A genome reference for cultivated species of the human gut microbiota.</title>
        <authorList>
            <person name="Zou Y."/>
            <person name="Xue W."/>
            <person name="Luo G."/>
        </authorList>
    </citation>
    <scope>NUCLEOTIDE SEQUENCE [LARGE SCALE GENOMIC DNA]</scope>
    <source>
        <strain evidence="2 3">AM42-1AC</strain>
    </source>
</reference>
<dbReference type="PANTHER" id="PTHR13696:SF99">
    <property type="entry name" value="COBYRINIC ACID AC-DIAMIDE SYNTHASE"/>
    <property type="match status" value="1"/>
</dbReference>
<dbReference type="Proteomes" id="UP000283492">
    <property type="component" value="Unassembled WGS sequence"/>
</dbReference>